<accession>A0A4R6TY45</accession>
<keyword evidence="4 5" id="KW-0472">Membrane</keyword>
<dbReference type="EMBL" id="SNYK01000003">
    <property type="protein sequence ID" value="TDQ38838.1"/>
    <property type="molecule type" value="Genomic_DNA"/>
</dbReference>
<dbReference type="PANTHER" id="PTHR37422">
    <property type="entry name" value="TEICHURONIC ACID BIOSYNTHESIS PROTEIN TUAE"/>
    <property type="match status" value="1"/>
</dbReference>
<evidence type="ECO:0000313" key="7">
    <source>
        <dbReference type="EMBL" id="TDQ38838.1"/>
    </source>
</evidence>
<dbReference type="InterPro" id="IPR051533">
    <property type="entry name" value="WaaL-like"/>
</dbReference>
<evidence type="ECO:0000256" key="1">
    <source>
        <dbReference type="ARBA" id="ARBA00004141"/>
    </source>
</evidence>
<comment type="subcellular location">
    <subcellularLocation>
        <location evidence="1">Membrane</location>
        <topology evidence="1">Multi-pass membrane protein</topology>
    </subcellularLocation>
</comment>
<dbReference type="RefSeq" id="WP_133539624.1">
    <property type="nucleotide sequence ID" value="NZ_SNYK01000003.1"/>
</dbReference>
<dbReference type="GO" id="GO:0016874">
    <property type="term" value="F:ligase activity"/>
    <property type="evidence" value="ECO:0007669"/>
    <property type="project" value="UniProtKB-KW"/>
</dbReference>
<keyword evidence="2 5" id="KW-0812">Transmembrane</keyword>
<proteinExistence type="predicted"/>
<dbReference type="InterPro" id="IPR007016">
    <property type="entry name" value="O-antigen_ligase-rel_domated"/>
</dbReference>
<dbReference type="AlphaFoldDB" id="A0A4R6TY45"/>
<comment type="caution">
    <text evidence="7">The sequence shown here is derived from an EMBL/GenBank/DDBJ whole genome shotgun (WGS) entry which is preliminary data.</text>
</comment>
<feature type="transmembrane region" description="Helical" evidence="5">
    <location>
        <begin position="105"/>
        <end position="122"/>
    </location>
</feature>
<keyword evidence="7" id="KW-0436">Ligase</keyword>
<feature type="transmembrane region" description="Helical" evidence="5">
    <location>
        <begin position="172"/>
        <end position="190"/>
    </location>
</feature>
<reference evidence="7 8" key="1">
    <citation type="submission" date="2019-03" db="EMBL/GenBank/DDBJ databases">
        <title>Genomic Encyclopedia of Type Strains, Phase IV (KMG-IV): sequencing the most valuable type-strain genomes for metagenomic binning, comparative biology and taxonomic classification.</title>
        <authorList>
            <person name="Goeker M."/>
        </authorList>
    </citation>
    <scope>NUCLEOTIDE SEQUENCE [LARGE SCALE GENOMIC DNA]</scope>
    <source>
        <strain evidence="7 8">DSM 28679</strain>
    </source>
</reference>
<evidence type="ECO:0000313" key="8">
    <source>
        <dbReference type="Proteomes" id="UP000294575"/>
    </source>
</evidence>
<feature type="transmembrane region" description="Helical" evidence="5">
    <location>
        <begin position="45"/>
        <end position="62"/>
    </location>
</feature>
<evidence type="ECO:0000256" key="3">
    <source>
        <dbReference type="ARBA" id="ARBA00022989"/>
    </source>
</evidence>
<feature type="transmembrane region" description="Helical" evidence="5">
    <location>
        <begin position="238"/>
        <end position="257"/>
    </location>
</feature>
<protein>
    <submittedName>
        <fullName evidence="7">O-antigen ligase-like membrane protein</fullName>
    </submittedName>
</protein>
<dbReference type="Proteomes" id="UP000294575">
    <property type="component" value="Unassembled WGS sequence"/>
</dbReference>
<dbReference type="OrthoDB" id="8534453at2"/>
<feature type="transmembrane region" description="Helical" evidence="5">
    <location>
        <begin position="129"/>
        <end position="152"/>
    </location>
</feature>
<keyword evidence="3 5" id="KW-1133">Transmembrane helix</keyword>
<feature type="transmembrane region" description="Helical" evidence="5">
    <location>
        <begin position="202"/>
        <end position="232"/>
    </location>
</feature>
<sequence>MDRLNSLQTTGFDYKSIKHWLIVAAITGLFFLLAGQGLLDSKSTYHKIFYFTFIPAALFGLGKKELSTALKTPIISIFIIFSLATILSTAINSSDEIPNLLKREAYTVALFITICFLAKNAIDLTIKTVLAAATVFLVISYYSFIPWIFSILSSKNLGDRFIGAGMLDNPLLSSHLYGFYSVLLGLIAIYQKEKNIRLASGGMALLFFILTLATGSRTPLLALACTALWLPVISANKHAVKVLGGLAVAAVIAYLFYPELFVNRGFSYRPELWMSAIDQIKIYPVLGYGFGNNPDFFVESLQTSFREPHNIHLTVLYFTGATGFIWPFAFEGVGDTGGGWKRSRGS</sequence>
<evidence type="ECO:0000256" key="5">
    <source>
        <dbReference type="SAM" id="Phobius"/>
    </source>
</evidence>
<feature type="transmembrane region" description="Helical" evidence="5">
    <location>
        <begin position="74"/>
        <end position="93"/>
    </location>
</feature>
<organism evidence="7 8">
    <name type="scientific">Thiopseudomonas denitrificans</name>
    <dbReference type="NCBI Taxonomy" id="1501432"/>
    <lineage>
        <taxon>Bacteria</taxon>
        <taxon>Pseudomonadati</taxon>
        <taxon>Pseudomonadota</taxon>
        <taxon>Gammaproteobacteria</taxon>
        <taxon>Pseudomonadales</taxon>
        <taxon>Pseudomonadaceae</taxon>
        <taxon>Thiopseudomonas</taxon>
    </lineage>
</organism>
<evidence type="ECO:0000259" key="6">
    <source>
        <dbReference type="Pfam" id="PF04932"/>
    </source>
</evidence>
<evidence type="ECO:0000256" key="4">
    <source>
        <dbReference type="ARBA" id="ARBA00023136"/>
    </source>
</evidence>
<gene>
    <name evidence="7" type="ORF">DFQ45_1031</name>
</gene>
<dbReference type="GO" id="GO:0016020">
    <property type="term" value="C:membrane"/>
    <property type="evidence" value="ECO:0007669"/>
    <property type="project" value="UniProtKB-SubCell"/>
</dbReference>
<feature type="domain" description="O-antigen ligase-related" evidence="6">
    <location>
        <begin position="203"/>
        <end position="325"/>
    </location>
</feature>
<evidence type="ECO:0000256" key="2">
    <source>
        <dbReference type="ARBA" id="ARBA00022692"/>
    </source>
</evidence>
<feature type="transmembrane region" description="Helical" evidence="5">
    <location>
        <begin position="20"/>
        <end position="39"/>
    </location>
</feature>
<name>A0A4R6TY45_9GAMM</name>
<keyword evidence="8" id="KW-1185">Reference proteome</keyword>
<dbReference type="PANTHER" id="PTHR37422:SF13">
    <property type="entry name" value="LIPOPOLYSACCHARIDE BIOSYNTHESIS PROTEIN PA4999-RELATED"/>
    <property type="match status" value="1"/>
</dbReference>
<dbReference type="Pfam" id="PF04932">
    <property type="entry name" value="Wzy_C"/>
    <property type="match status" value="1"/>
</dbReference>